<keyword evidence="1" id="KW-1133">Transmembrane helix</keyword>
<keyword evidence="1" id="KW-0812">Transmembrane</keyword>
<dbReference type="InterPro" id="IPR005625">
    <property type="entry name" value="PepSY-ass_TM"/>
</dbReference>
<keyword evidence="1" id="KW-0472">Membrane</keyword>
<dbReference type="EMBL" id="CP013067">
    <property type="protein sequence ID" value="ALP43662.1"/>
    <property type="molecule type" value="Genomic_DNA"/>
</dbReference>
<dbReference type="PANTHER" id="PTHR34219:SF1">
    <property type="entry name" value="PEPSY DOMAIN-CONTAINING PROTEIN"/>
    <property type="match status" value="1"/>
</dbReference>
<feature type="transmembrane region" description="Helical" evidence="1">
    <location>
        <begin position="189"/>
        <end position="211"/>
    </location>
</feature>
<feature type="transmembrane region" description="Helical" evidence="1">
    <location>
        <begin position="373"/>
        <end position="394"/>
    </location>
</feature>
<gene>
    <name evidence="3" type="ORF">WL1483_4243</name>
</gene>
<name>A0A0S2SQ25_9GAMM</name>
<evidence type="ECO:0000256" key="1">
    <source>
        <dbReference type="SAM" id="Phobius"/>
    </source>
</evidence>
<feature type="transmembrane region" description="Helical" evidence="1">
    <location>
        <begin position="21"/>
        <end position="43"/>
    </location>
</feature>
<organism evidence="3 4">
    <name type="scientific">Aeromonas schubertii</name>
    <dbReference type="NCBI Taxonomy" id="652"/>
    <lineage>
        <taxon>Bacteria</taxon>
        <taxon>Pseudomonadati</taxon>
        <taxon>Pseudomonadota</taxon>
        <taxon>Gammaproteobacteria</taxon>
        <taxon>Aeromonadales</taxon>
        <taxon>Aeromonadaceae</taxon>
        <taxon>Aeromonas</taxon>
    </lineage>
</organism>
<feature type="domain" description="PepSY" evidence="2">
    <location>
        <begin position="285"/>
        <end position="342"/>
    </location>
</feature>
<dbReference type="PATRIC" id="fig|652.5.peg.327"/>
<proteinExistence type="predicted"/>
<dbReference type="PANTHER" id="PTHR34219">
    <property type="entry name" value="IRON-REGULATED INNER MEMBRANE PROTEIN-RELATED"/>
    <property type="match status" value="1"/>
</dbReference>
<dbReference type="AlphaFoldDB" id="A0A0S2SQ25"/>
<dbReference type="KEGG" id="asr:WL1483_4243"/>
<evidence type="ECO:0000313" key="3">
    <source>
        <dbReference type="EMBL" id="ALP43662.1"/>
    </source>
</evidence>
<reference evidence="4" key="1">
    <citation type="submission" date="2015-10" db="EMBL/GenBank/DDBJ databases">
        <title>Complete Genome Sequence of Aeromonas schubertii strain WL1483.</title>
        <authorList>
            <person name="Liu L."/>
        </authorList>
    </citation>
    <scope>NUCLEOTIDE SEQUENCE [LARGE SCALE GENOMIC DNA]</scope>
    <source>
        <strain evidence="4">WL1483</strain>
    </source>
</reference>
<feature type="transmembrane region" description="Helical" evidence="1">
    <location>
        <begin position="414"/>
        <end position="441"/>
    </location>
</feature>
<evidence type="ECO:0000313" key="4">
    <source>
        <dbReference type="Proteomes" id="UP000058114"/>
    </source>
</evidence>
<feature type="transmembrane region" description="Helical" evidence="1">
    <location>
        <begin position="147"/>
        <end position="168"/>
    </location>
</feature>
<dbReference type="Proteomes" id="UP000058114">
    <property type="component" value="Chromosome"/>
</dbReference>
<accession>A0A0S2SQ25</accession>
<dbReference type="InterPro" id="IPR025711">
    <property type="entry name" value="PepSY"/>
</dbReference>
<evidence type="ECO:0000259" key="2">
    <source>
        <dbReference type="Pfam" id="PF03413"/>
    </source>
</evidence>
<dbReference type="Pfam" id="PF03929">
    <property type="entry name" value="PepSY_TM"/>
    <property type="match status" value="1"/>
</dbReference>
<sequence length="456" mass="50684">MEPIVRNRDIAFYQRAWRWHFFAGLFVAPLLILLSVTGIIYLFKPQLDDLMYPDLLMVAPVEHPMAADPMAIMAQAEMPHAALTKYLPPAAPDRSAQFVLRDGEQEWTLFVNPANGAVLGALDNHNNLQGIVRALHAELMLGQAGDAVIELAAGWTLVLLCSGLYLWWPREKVGMQGILVPRRERRGRLWWRDLHAVLGFWGAAGLLFFALSGMTWTGIWGERFADLWNRFPAAMWNEVPSSNPLTRSLNQAHAQSVAWGAETLPMPSSHHGGSDHDMTPSAGRLPLQRVVEIARARTVAPGYSINLPKGERGVFTIGLFADDPRSDATLHIDQYSGRVLADVRWQDYGPVAKAVEASVMLHMGKMYGWPHQLLMLLLCLMVLGSCLSGLWIWWRRRPSGALGIPPLPAQLPGWRGAALLLLALGLAFPLLGASLLAIWLLDTLWLWLGRRAQAHA</sequence>
<protein>
    <submittedName>
        <fullName evidence="3">Propeptide, PepSY amd peptidase</fullName>
    </submittedName>
</protein>
<dbReference type="Pfam" id="PF03413">
    <property type="entry name" value="PepSY"/>
    <property type="match status" value="1"/>
</dbReference>
<reference evidence="3 4" key="2">
    <citation type="journal article" date="2016" name="Genome Announc.">
        <title>Complete Genome Sequence of the Highly Virulent Aeromonas schubertii Strain WL1483, Isolated from Diseased Snakehead Fish (Channa argus) in China.</title>
        <authorList>
            <person name="Liu L."/>
            <person name="Li N."/>
            <person name="Zhang D."/>
            <person name="Fu X."/>
            <person name="Shi C."/>
            <person name="Lin Q."/>
            <person name="Hao G."/>
        </authorList>
    </citation>
    <scope>NUCLEOTIDE SEQUENCE [LARGE SCALE GENOMIC DNA]</scope>
    <source>
        <strain evidence="3 4">WL1483</strain>
    </source>
</reference>